<dbReference type="RefSeq" id="WP_255390809.1">
    <property type="nucleotide sequence ID" value="NZ_CP101509.1"/>
</dbReference>
<dbReference type="NCBIfam" id="TIGR02937">
    <property type="entry name" value="sigma70-ECF"/>
    <property type="match status" value="1"/>
</dbReference>
<evidence type="ECO:0000259" key="5">
    <source>
        <dbReference type="Pfam" id="PF04542"/>
    </source>
</evidence>
<accession>A0ABY5GJU8</accession>
<keyword evidence="3" id="KW-0731">Sigma factor</keyword>
<evidence type="ECO:0000256" key="4">
    <source>
        <dbReference type="ARBA" id="ARBA00023163"/>
    </source>
</evidence>
<dbReference type="InterPro" id="IPR013325">
    <property type="entry name" value="RNA_pol_sigma_r2"/>
</dbReference>
<dbReference type="InterPro" id="IPR013249">
    <property type="entry name" value="RNA_pol_sigma70_r4_t2"/>
</dbReference>
<dbReference type="InterPro" id="IPR039425">
    <property type="entry name" value="RNA_pol_sigma-70-like"/>
</dbReference>
<dbReference type="InterPro" id="IPR036388">
    <property type="entry name" value="WH-like_DNA-bd_sf"/>
</dbReference>
<dbReference type="InterPro" id="IPR007627">
    <property type="entry name" value="RNA_pol_sigma70_r2"/>
</dbReference>
<dbReference type="SUPFAM" id="SSF88659">
    <property type="entry name" value="Sigma3 and sigma4 domains of RNA polymerase sigma factors"/>
    <property type="match status" value="1"/>
</dbReference>
<keyword evidence="2" id="KW-0805">Transcription regulation</keyword>
<sequence>MIKIDRTTHANKAKEPMQDEAVPATDVAELLFQIAYFRCQQSYEKLFTLMAPKLLNYSRKQLRDDAMAMEVVQETMLKLWLKAHLYDESKGAAVTWIYSVARNVKFDLLRKMKHQNDWVQGDDLWPTLAQEHDPTRLPDEFQAIVSQELEDLVSTLPPAQAEVVRMICLQGTSHQEVADALGVPLGTIKSRLRLALKKMKEALDD</sequence>
<dbReference type="PANTHER" id="PTHR43133:SF62">
    <property type="entry name" value="RNA POLYMERASE SIGMA FACTOR SIGZ"/>
    <property type="match status" value="1"/>
</dbReference>
<keyword evidence="4" id="KW-0804">Transcription</keyword>
<evidence type="ECO:0000313" key="7">
    <source>
        <dbReference type="EMBL" id="UTV29492.1"/>
    </source>
</evidence>
<evidence type="ECO:0000256" key="1">
    <source>
        <dbReference type="ARBA" id="ARBA00010641"/>
    </source>
</evidence>
<evidence type="ECO:0000259" key="6">
    <source>
        <dbReference type="Pfam" id="PF08281"/>
    </source>
</evidence>
<dbReference type="Gene3D" id="1.10.10.10">
    <property type="entry name" value="Winged helix-like DNA-binding domain superfamily/Winged helix DNA-binding domain"/>
    <property type="match status" value="1"/>
</dbReference>
<protein>
    <submittedName>
        <fullName evidence="7">Sigma-70 family RNA polymerase sigma factor</fullName>
    </submittedName>
</protein>
<gene>
    <name evidence="7" type="ORF">NNL38_20965</name>
</gene>
<dbReference type="InterPro" id="IPR013324">
    <property type="entry name" value="RNA_pol_sigma_r3/r4-like"/>
</dbReference>
<dbReference type="InterPro" id="IPR014284">
    <property type="entry name" value="RNA_pol_sigma-70_dom"/>
</dbReference>
<evidence type="ECO:0000256" key="3">
    <source>
        <dbReference type="ARBA" id="ARBA00023082"/>
    </source>
</evidence>
<keyword evidence="8" id="KW-1185">Reference proteome</keyword>
<comment type="similarity">
    <text evidence="1">Belongs to the sigma-70 factor family. ECF subfamily.</text>
</comment>
<dbReference type="Gene3D" id="1.10.1740.10">
    <property type="match status" value="1"/>
</dbReference>
<reference evidence="7" key="1">
    <citation type="submission" date="2022-07" db="EMBL/GenBank/DDBJ databases">
        <title>Genome sequencing of Photobacterium atrarenae GJH2-4.</title>
        <authorList>
            <person name="Park S.-J."/>
        </authorList>
    </citation>
    <scope>NUCLEOTIDE SEQUENCE</scope>
    <source>
        <strain evidence="7">GJH2-4</strain>
    </source>
</reference>
<dbReference type="Proteomes" id="UP001057998">
    <property type="component" value="Chromosome 2"/>
</dbReference>
<evidence type="ECO:0000256" key="2">
    <source>
        <dbReference type="ARBA" id="ARBA00023015"/>
    </source>
</evidence>
<dbReference type="Pfam" id="PF08281">
    <property type="entry name" value="Sigma70_r4_2"/>
    <property type="match status" value="1"/>
</dbReference>
<proteinExistence type="inferred from homology"/>
<name>A0ABY5GJU8_9GAMM</name>
<dbReference type="EMBL" id="CP101509">
    <property type="protein sequence ID" value="UTV29492.1"/>
    <property type="molecule type" value="Genomic_DNA"/>
</dbReference>
<dbReference type="Pfam" id="PF04542">
    <property type="entry name" value="Sigma70_r2"/>
    <property type="match status" value="1"/>
</dbReference>
<dbReference type="CDD" id="cd06171">
    <property type="entry name" value="Sigma70_r4"/>
    <property type="match status" value="1"/>
</dbReference>
<dbReference type="SUPFAM" id="SSF88946">
    <property type="entry name" value="Sigma2 domain of RNA polymerase sigma factors"/>
    <property type="match status" value="1"/>
</dbReference>
<evidence type="ECO:0000313" key="8">
    <source>
        <dbReference type="Proteomes" id="UP001057998"/>
    </source>
</evidence>
<feature type="domain" description="RNA polymerase sigma-70 region 2" evidence="5">
    <location>
        <begin position="46"/>
        <end position="111"/>
    </location>
</feature>
<dbReference type="PANTHER" id="PTHR43133">
    <property type="entry name" value="RNA POLYMERASE ECF-TYPE SIGMA FACTO"/>
    <property type="match status" value="1"/>
</dbReference>
<organism evidence="7 8">
    <name type="scientific">Photobacterium atrarenae</name>
    <dbReference type="NCBI Taxonomy" id="865757"/>
    <lineage>
        <taxon>Bacteria</taxon>
        <taxon>Pseudomonadati</taxon>
        <taxon>Pseudomonadota</taxon>
        <taxon>Gammaproteobacteria</taxon>
        <taxon>Vibrionales</taxon>
        <taxon>Vibrionaceae</taxon>
        <taxon>Photobacterium</taxon>
    </lineage>
</organism>
<feature type="domain" description="RNA polymerase sigma factor 70 region 4 type 2" evidence="6">
    <location>
        <begin position="147"/>
        <end position="199"/>
    </location>
</feature>